<reference evidence="2 3" key="1">
    <citation type="journal article" date="2014" name="Int. J. Syst. Evol. Microbiol.">
        <title>Complete genome sequence of Corynebacterium casei LMG S-19264T (=DSM 44701T), isolated from a smear-ripened cheese.</title>
        <authorList>
            <consortium name="US DOE Joint Genome Institute (JGI-PGF)"/>
            <person name="Walter F."/>
            <person name="Albersmeier A."/>
            <person name="Kalinowski J."/>
            <person name="Ruckert C."/>
        </authorList>
    </citation>
    <scope>NUCLEOTIDE SEQUENCE [LARGE SCALE GENOMIC DNA]</scope>
    <source>
        <strain evidence="2 3">CGMCC 4.7215</strain>
    </source>
</reference>
<dbReference type="Pfam" id="PF04014">
    <property type="entry name" value="MazE_antitoxin"/>
    <property type="match status" value="1"/>
</dbReference>
<feature type="domain" description="SpoVT-AbrB" evidence="1">
    <location>
        <begin position="8"/>
        <end position="53"/>
    </location>
</feature>
<dbReference type="EMBL" id="JBHSZQ010000012">
    <property type="protein sequence ID" value="MFC7125987.1"/>
    <property type="molecule type" value="Genomic_DNA"/>
</dbReference>
<gene>
    <name evidence="2" type="ORF">ACFQJ7_08050</name>
</gene>
<dbReference type="PANTHER" id="PTHR42930">
    <property type="entry name" value="PHOSPHATE-SPECIFIC TRANSPORT SYSTEM ACCESSORY PROTEIN PHOU"/>
    <property type="match status" value="1"/>
</dbReference>
<evidence type="ECO:0000313" key="3">
    <source>
        <dbReference type="Proteomes" id="UP001596414"/>
    </source>
</evidence>
<dbReference type="Proteomes" id="UP001596414">
    <property type="component" value="Unassembled WGS sequence"/>
</dbReference>
<dbReference type="Gene3D" id="1.20.58.220">
    <property type="entry name" value="Phosphate transport system protein phou homolog 2, domain 2"/>
    <property type="match status" value="2"/>
</dbReference>
<dbReference type="InterPro" id="IPR028366">
    <property type="entry name" value="PhoU"/>
</dbReference>
<name>A0ABD5XC67_9EURY</name>
<dbReference type="RefSeq" id="WP_267638962.1">
    <property type="nucleotide sequence ID" value="NZ_JAODIY010000046.1"/>
</dbReference>
<sequence>METRKVQVTGGSTYTVSLPKSWATENDVSSGSKVEFHAEGDLLLLTPQTENGRTNGEMDISDLSTESELRRAVMTMYVSGFDVITLTTERMTAEQRRTVRNATQGLVGLEVIEEMPNKMVLQDLLDSSELSMENAVTRMRLVSLTMLEDAVEALVTDDQQLAHDVMERDDDVDRLWYMTSRVFRSVLRNPTAANEVGFTRETCFDLQSSARQLERIADHATKIAELGLEVGEIPESAAEPLSDLHTESAGVPDIAMDALLTEDADKAIELATNAREKADAIESHVREVDTEIHQFDPQLVQVLGLVVDSLSRTADYGTNIAESALQKAAPQP</sequence>
<dbReference type="SMART" id="SM00966">
    <property type="entry name" value="SpoVT_AbrB"/>
    <property type="match status" value="1"/>
</dbReference>
<organism evidence="2 3">
    <name type="scientific">Halovenus rubra</name>
    <dbReference type="NCBI Taxonomy" id="869890"/>
    <lineage>
        <taxon>Archaea</taxon>
        <taxon>Methanobacteriati</taxon>
        <taxon>Methanobacteriota</taxon>
        <taxon>Stenosarchaea group</taxon>
        <taxon>Halobacteria</taxon>
        <taxon>Halobacteriales</taxon>
        <taxon>Haloarculaceae</taxon>
        <taxon>Halovenus</taxon>
    </lineage>
</organism>
<evidence type="ECO:0000313" key="2">
    <source>
        <dbReference type="EMBL" id="MFC7125987.1"/>
    </source>
</evidence>
<dbReference type="InterPro" id="IPR026022">
    <property type="entry name" value="PhoU_dom"/>
</dbReference>
<dbReference type="PANTHER" id="PTHR42930:SF6">
    <property type="entry name" value="PHOSPHATE REGULATORY PROTEIN-LIKE PROTEIN"/>
    <property type="match status" value="1"/>
</dbReference>
<evidence type="ECO:0000259" key="1">
    <source>
        <dbReference type="SMART" id="SM00966"/>
    </source>
</evidence>
<dbReference type="InterPro" id="IPR038078">
    <property type="entry name" value="PhoU-like_sf"/>
</dbReference>
<protein>
    <submittedName>
        <fullName evidence="2">PhoU domain-containing protein</fullName>
    </submittedName>
</protein>
<dbReference type="SUPFAM" id="SSF109755">
    <property type="entry name" value="PhoU-like"/>
    <property type="match status" value="1"/>
</dbReference>
<dbReference type="InterPro" id="IPR007159">
    <property type="entry name" value="SpoVT-AbrB_dom"/>
</dbReference>
<dbReference type="Pfam" id="PF01895">
    <property type="entry name" value="PhoU"/>
    <property type="match status" value="1"/>
</dbReference>
<dbReference type="AlphaFoldDB" id="A0ABD5XC67"/>
<comment type="caution">
    <text evidence="2">The sequence shown here is derived from an EMBL/GenBank/DDBJ whole genome shotgun (WGS) entry which is preliminary data.</text>
</comment>
<accession>A0ABD5XC67</accession>
<proteinExistence type="predicted"/>